<name>A0ACC2SXS5_9FUNG</name>
<evidence type="ECO:0000313" key="2">
    <source>
        <dbReference type="Proteomes" id="UP001165960"/>
    </source>
</evidence>
<organism evidence="1 2">
    <name type="scientific">Entomophthora muscae</name>
    <dbReference type="NCBI Taxonomy" id="34485"/>
    <lineage>
        <taxon>Eukaryota</taxon>
        <taxon>Fungi</taxon>
        <taxon>Fungi incertae sedis</taxon>
        <taxon>Zoopagomycota</taxon>
        <taxon>Entomophthoromycotina</taxon>
        <taxon>Entomophthoromycetes</taxon>
        <taxon>Entomophthorales</taxon>
        <taxon>Entomophthoraceae</taxon>
        <taxon>Entomophthora</taxon>
    </lineage>
</organism>
<comment type="caution">
    <text evidence="1">The sequence shown here is derived from an EMBL/GenBank/DDBJ whole genome shotgun (WGS) entry which is preliminary data.</text>
</comment>
<reference evidence="1" key="1">
    <citation type="submission" date="2022-04" db="EMBL/GenBank/DDBJ databases">
        <title>Genome of the entomopathogenic fungus Entomophthora muscae.</title>
        <authorList>
            <person name="Elya C."/>
            <person name="Lovett B.R."/>
            <person name="Lee E."/>
            <person name="Macias A.M."/>
            <person name="Hajek A.E."/>
            <person name="De Bivort B.L."/>
            <person name="Kasson M.T."/>
            <person name="De Fine Licht H.H."/>
            <person name="Stajich J.E."/>
        </authorList>
    </citation>
    <scope>NUCLEOTIDE SEQUENCE</scope>
    <source>
        <strain evidence="1">Berkeley</strain>
    </source>
</reference>
<dbReference type="EMBL" id="QTSX02004267">
    <property type="protein sequence ID" value="KAJ9067095.1"/>
    <property type="molecule type" value="Genomic_DNA"/>
</dbReference>
<protein>
    <submittedName>
        <fullName evidence="1">Uncharacterized protein</fullName>
    </submittedName>
</protein>
<evidence type="ECO:0000313" key="1">
    <source>
        <dbReference type="EMBL" id="KAJ9067095.1"/>
    </source>
</evidence>
<sequence length="228" mass="24859">MPSNIEGNISDNTLGQDKLLSAIELKEQNKKLQKFPLIGETATKRRAKDSQIKEFDFEKDGFYTPPAVCRLHAQLLGACRPHAKPDSLPAHACRQPVPQPASGGQRTPHSRTAHPHWMGKLLNGETQKAISPNPKGGGSAAQIWNLPNLGGADKLPNTTIPALTAEVKFGCMKAPNNTPNQCKPRSNNSLPAYHFQFPSQKGIPDNTKCLGFPVQCFALFIPHKDDSI</sequence>
<keyword evidence="2" id="KW-1185">Reference proteome</keyword>
<gene>
    <name evidence="1" type="ORF">DSO57_1003008</name>
</gene>
<proteinExistence type="predicted"/>
<dbReference type="Proteomes" id="UP001165960">
    <property type="component" value="Unassembled WGS sequence"/>
</dbReference>
<accession>A0ACC2SXS5</accession>